<gene>
    <name evidence="2" type="ORF">SAMN02745170_02008</name>
</gene>
<evidence type="ECO:0000313" key="2">
    <source>
        <dbReference type="EMBL" id="SHJ22494.1"/>
    </source>
</evidence>
<keyword evidence="1" id="KW-1133">Transmembrane helix</keyword>
<accession>A0A1M6HJX6</accession>
<evidence type="ECO:0000256" key="1">
    <source>
        <dbReference type="SAM" id="Phobius"/>
    </source>
</evidence>
<protein>
    <submittedName>
        <fullName evidence="2">Uncharacterized protein</fullName>
    </submittedName>
</protein>
<sequence>MEYIEKNWKKLLTLLIVTLLVIGGALWFFRWQQRQQEILHEAQQVTQEQEQSIKGLQDKLQISTDNATMLADKIGQIQAAGSTVKPSITFHVTAPTVQAAADDVQQRITAGDTTLPAAAIEQTDRTVVTPITQDETGQALPADQQKVDVYKINLRKDHRIKAGVTAVDGRAYPTIGYEQGRAEGLVHFDGCRPDGVTILYNVVEW</sequence>
<dbReference type="Proteomes" id="UP000322917">
    <property type="component" value="Unassembled WGS sequence"/>
</dbReference>
<name>A0A1M6HJX6_9FIRM</name>
<keyword evidence="1" id="KW-0812">Transmembrane</keyword>
<feature type="transmembrane region" description="Helical" evidence="1">
    <location>
        <begin position="12"/>
        <end position="29"/>
    </location>
</feature>
<keyword evidence="1" id="KW-0472">Membrane</keyword>
<evidence type="ECO:0000313" key="3">
    <source>
        <dbReference type="Proteomes" id="UP000322917"/>
    </source>
</evidence>
<dbReference type="AlphaFoldDB" id="A0A1M6HJX6"/>
<dbReference type="OrthoDB" id="1665626at2"/>
<dbReference type="EMBL" id="FQZD01000014">
    <property type="protein sequence ID" value="SHJ22494.1"/>
    <property type="molecule type" value="Genomic_DNA"/>
</dbReference>
<dbReference type="RefSeq" id="WP_149734765.1">
    <property type="nucleotide sequence ID" value="NZ_FQZD01000014.1"/>
</dbReference>
<reference evidence="2 3" key="1">
    <citation type="submission" date="2016-11" db="EMBL/GenBank/DDBJ databases">
        <authorList>
            <person name="Varghese N."/>
            <person name="Submissions S."/>
        </authorList>
    </citation>
    <scope>NUCLEOTIDE SEQUENCE [LARGE SCALE GENOMIC DNA]</scope>
    <source>
        <strain evidence="2 3">DSM 15287</strain>
    </source>
</reference>
<keyword evidence="3" id="KW-1185">Reference proteome</keyword>
<proteinExistence type="predicted"/>
<organism evidence="2 3">
    <name type="scientific">Propionispora hippei DSM 15287</name>
    <dbReference type="NCBI Taxonomy" id="1123003"/>
    <lineage>
        <taxon>Bacteria</taxon>
        <taxon>Bacillati</taxon>
        <taxon>Bacillota</taxon>
        <taxon>Negativicutes</taxon>
        <taxon>Selenomonadales</taxon>
        <taxon>Sporomusaceae</taxon>
        <taxon>Propionispora</taxon>
    </lineage>
</organism>